<dbReference type="EMBL" id="LRBV02000005">
    <property type="status" value="NOT_ANNOTATED_CDS"/>
    <property type="molecule type" value="Genomic_DNA"/>
</dbReference>
<evidence type="ECO:0000313" key="3">
    <source>
        <dbReference type="Proteomes" id="UP000594261"/>
    </source>
</evidence>
<evidence type="ECO:0000259" key="1">
    <source>
        <dbReference type="Pfam" id="PF13966"/>
    </source>
</evidence>
<sequence length="315" mass="36316">MEATTPSSASYAWKSIIKGRKVIKKGVIWRIGGGKSIRVWGDNWLPGTDMNRVVSPCWRGAEVFAVSLFINQVNYRWKEDLLDYYLLEFEVEKIKAIPLSKTQQHDTLIWPHNPSGEYIVKPGYKFLLKEFQSQQLGTSNPKASKSLWEAVWKLNVPSKVKNLMWRACRDSLPTKSNLVRWKVLTDDACKILREDVVHALYSCPKLQELWNKCPQWKHEKFKLSPSFSDIMSSILVEDKNPALFSMVVWNIWNQQNNSRLGKLTTSIPQLLEQVQDRLQEFSNLHNLVSPSADTPASCWRPPDQGCFKINFDGAF</sequence>
<dbReference type="EnsemblPlants" id="QL05p039752:mrna">
    <property type="protein sequence ID" value="QL05p039752:mrna:CDS:1"/>
    <property type="gene ID" value="QL05p039752"/>
</dbReference>
<reference evidence="2" key="2">
    <citation type="submission" date="2021-01" db="UniProtKB">
        <authorList>
            <consortium name="EnsemblPlants"/>
        </authorList>
    </citation>
    <scope>IDENTIFICATION</scope>
</reference>
<accession>A0A7N2LR17</accession>
<dbReference type="Pfam" id="PF13966">
    <property type="entry name" value="zf-RVT"/>
    <property type="match status" value="1"/>
</dbReference>
<proteinExistence type="predicted"/>
<dbReference type="InParanoid" id="A0A7N2LR17"/>
<reference evidence="2 3" key="1">
    <citation type="journal article" date="2016" name="G3 (Bethesda)">
        <title>First Draft Assembly and Annotation of the Genome of a California Endemic Oak Quercus lobata Nee (Fagaceae).</title>
        <authorList>
            <person name="Sork V.L."/>
            <person name="Fitz-Gibbon S.T."/>
            <person name="Puiu D."/>
            <person name="Crepeau M."/>
            <person name="Gugger P.F."/>
            <person name="Sherman R."/>
            <person name="Stevens K."/>
            <person name="Langley C.H."/>
            <person name="Pellegrini M."/>
            <person name="Salzberg S.L."/>
        </authorList>
    </citation>
    <scope>NUCLEOTIDE SEQUENCE [LARGE SCALE GENOMIC DNA]</scope>
    <source>
        <strain evidence="2 3">cv. SW786</strain>
    </source>
</reference>
<dbReference type="InterPro" id="IPR026960">
    <property type="entry name" value="RVT-Znf"/>
</dbReference>
<keyword evidence="3" id="KW-1185">Reference proteome</keyword>
<feature type="domain" description="Reverse transcriptase zinc-binding" evidence="1">
    <location>
        <begin position="142"/>
        <end position="210"/>
    </location>
</feature>
<name>A0A7N2LR17_QUELO</name>
<organism evidence="2 3">
    <name type="scientific">Quercus lobata</name>
    <name type="common">Valley oak</name>
    <dbReference type="NCBI Taxonomy" id="97700"/>
    <lineage>
        <taxon>Eukaryota</taxon>
        <taxon>Viridiplantae</taxon>
        <taxon>Streptophyta</taxon>
        <taxon>Embryophyta</taxon>
        <taxon>Tracheophyta</taxon>
        <taxon>Spermatophyta</taxon>
        <taxon>Magnoliopsida</taxon>
        <taxon>eudicotyledons</taxon>
        <taxon>Gunneridae</taxon>
        <taxon>Pentapetalae</taxon>
        <taxon>rosids</taxon>
        <taxon>fabids</taxon>
        <taxon>Fagales</taxon>
        <taxon>Fagaceae</taxon>
        <taxon>Quercus</taxon>
    </lineage>
</organism>
<dbReference type="AlphaFoldDB" id="A0A7N2LR17"/>
<protein>
    <recommendedName>
        <fullName evidence="1">Reverse transcriptase zinc-binding domain-containing protein</fullName>
    </recommendedName>
</protein>
<dbReference type="OMA" id="VHALYSC"/>
<dbReference type="Gramene" id="QL05p039752:mrna">
    <property type="protein sequence ID" value="QL05p039752:mrna:CDS:1"/>
    <property type="gene ID" value="QL05p039752"/>
</dbReference>
<evidence type="ECO:0000313" key="2">
    <source>
        <dbReference type="EnsemblPlants" id="QL05p039752:mrna:CDS:1"/>
    </source>
</evidence>
<dbReference type="Proteomes" id="UP000594261">
    <property type="component" value="Chromosome 5"/>
</dbReference>